<dbReference type="Proteomes" id="UP000184517">
    <property type="component" value="Unassembled WGS sequence"/>
</dbReference>
<dbReference type="STRING" id="1122206.SAMN02745753_01231"/>
<dbReference type="SUPFAM" id="SSF55785">
    <property type="entry name" value="PYP-like sensor domain (PAS domain)"/>
    <property type="match status" value="1"/>
</dbReference>
<keyword evidence="2" id="KW-1185">Reference proteome</keyword>
<sequence length="161" mass="18404">MSNKAEGMADLHWMFDMLHHIDVGLVVLDSKYRVQLWNNFMENHSGISSSIAKQQSLLTLYPELDTGWLHQKLDNVFGLKTPIFISWEQRPYLFPFKSYRPITGIADKMYQNVAIRPISSPDGSIKNICLVVYDVTDIATNKMALSSANQKLRRLSQALSK</sequence>
<dbReference type="OrthoDB" id="9812260at2"/>
<dbReference type="EMBL" id="FQVF01000005">
    <property type="protein sequence ID" value="SHF05539.1"/>
    <property type="molecule type" value="Genomic_DNA"/>
</dbReference>
<organism evidence="1 2">
    <name type="scientific">Marinomonas polaris DSM 16579</name>
    <dbReference type="NCBI Taxonomy" id="1122206"/>
    <lineage>
        <taxon>Bacteria</taxon>
        <taxon>Pseudomonadati</taxon>
        <taxon>Pseudomonadota</taxon>
        <taxon>Gammaproteobacteria</taxon>
        <taxon>Oceanospirillales</taxon>
        <taxon>Oceanospirillaceae</taxon>
        <taxon>Marinomonas</taxon>
    </lineage>
</organism>
<evidence type="ECO:0000313" key="2">
    <source>
        <dbReference type="Proteomes" id="UP000184517"/>
    </source>
</evidence>
<dbReference type="InterPro" id="IPR035965">
    <property type="entry name" value="PAS-like_dom_sf"/>
</dbReference>
<dbReference type="RefSeq" id="WP_072838842.1">
    <property type="nucleotide sequence ID" value="NZ_FQVF01000005.1"/>
</dbReference>
<name>A0A1M4YIG4_9GAMM</name>
<reference evidence="2" key="1">
    <citation type="submission" date="2016-11" db="EMBL/GenBank/DDBJ databases">
        <authorList>
            <person name="Varghese N."/>
            <person name="Submissions S."/>
        </authorList>
    </citation>
    <scope>NUCLEOTIDE SEQUENCE [LARGE SCALE GENOMIC DNA]</scope>
    <source>
        <strain evidence="2">DSM 16579</strain>
    </source>
</reference>
<evidence type="ECO:0000313" key="1">
    <source>
        <dbReference type="EMBL" id="SHF05539.1"/>
    </source>
</evidence>
<dbReference type="Gene3D" id="3.30.450.20">
    <property type="entry name" value="PAS domain"/>
    <property type="match status" value="1"/>
</dbReference>
<proteinExistence type="predicted"/>
<evidence type="ECO:0008006" key="3">
    <source>
        <dbReference type="Google" id="ProtNLM"/>
    </source>
</evidence>
<protein>
    <recommendedName>
        <fullName evidence="3">PAS fold-containing protein</fullName>
    </recommendedName>
</protein>
<dbReference type="AlphaFoldDB" id="A0A1M4YIG4"/>
<gene>
    <name evidence="1" type="ORF">SAMN02745753_01231</name>
</gene>
<accession>A0A1M4YIG4</accession>